<dbReference type="InterPro" id="IPR036069">
    <property type="entry name" value="DUF34/NIF3_sf"/>
</dbReference>
<dbReference type="EMBL" id="JAEUBD010001266">
    <property type="protein sequence ID" value="KAH3662780.1"/>
    <property type="molecule type" value="Genomic_DNA"/>
</dbReference>
<feature type="binding site" evidence="2">
    <location>
        <position position="233"/>
    </location>
    <ligand>
        <name>a divalent metal cation</name>
        <dbReference type="ChEBI" id="CHEBI:60240"/>
        <label>1</label>
    </ligand>
</feature>
<gene>
    <name evidence="3" type="ORF">OGATHE_004356</name>
</gene>
<keyword evidence="2" id="KW-0479">Metal-binding</keyword>
<reference evidence="3" key="2">
    <citation type="submission" date="2021-01" db="EMBL/GenBank/DDBJ databases">
        <authorList>
            <person name="Schikora-Tamarit M.A."/>
        </authorList>
    </citation>
    <scope>NUCLEOTIDE SEQUENCE</scope>
    <source>
        <strain evidence="3">NCAIM Y.01608</strain>
    </source>
</reference>
<keyword evidence="4" id="KW-1185">Reference proteome</keyword>
<dbReference type="Gene3D" id="3.40.1390.30">
    <property type="entry name" value="NIF3 (NGG1p interacting factor 3)-like"/>
    <property type="match status" value="2"/>
</dbReference>
<name>A0A9P8T2B6_9ASCO</name>
<dbReference type="FunFam" id="3.40.1390.30:FF:000001">
    <property type="entry name" value="GTP cyclohydrolase 1 type 2"/>
    <property type="match status" value="1"/>
</dbReference>
<dbReference type="GO" id="GO:0005739">
    <property type="term" value="C:mitochondrion"/>
    <property type="evidence" value="ECO:0007669"/>
    <property type="project" value="TreeGrafter"/>
</dbReference>
<dbReference type="SUPFAM" id="SSF102705">
    <property type="entry name" value="NIF3 (NGG1p interacting factor 3)-like"/>
    <property type="match status" value="1"/>
</dbReference>
<evidence type="ECO:0000313" key="3">
    <source>
        <dbReference type="EMBL" id="KAH3662780.1"/>
    </source>
</evidence>
<feature type="binding site" evidence="2">
    <location>
        <position position="237"/>
    </location>
    <ligand>
        <name>a divalent metal cation</name>
        <dbReference type="ChEBI" id="CHEBI:60240"/>
        <label>1</label>
    </ligand>
</feature>
<dbReference type="InterPro" id="IPR002678">
    <property type="entry name" value="DUF34/NIF3"/>
</dbReference>
<dbReference type="Pfam" id="PF01784">
    <property type="entry name" value="DUF34_NIF3"/>
    <property type="match status" value="1"/>
</dbReference>
<protein>
    <recommendedName>
        <fullName evidence="5">NGG1p interacting factor 3</fullName>
    </recommendedName>
</protein>
<evidence type="ECO:0000256" key="2">
    <source>
        <dbReference type="PIRSR" id="PIRSR602678-1"/>
    </source>
</evidence>
<comment type="similarity">
    <text evidence="1">Belongs to the GTP cyclohydrolase I type 2/NIF3 family.</text>
</comment>
<comment type="caution">
    <text evidence="3">The sequence shown here is derived from an EMBL/GenBank/DDBJ whole genome shotgun (WGS) entry which is preliminary data.</text>
</comment>
<feature type="binding site" evidence="2">
    <location>
        <position position="111"/>
    </location>
    <ligand>
        <name>a divalent metal cation</name>
        <dbReference type="ChEBI" id="CHEBI:60240"/>
        <label>1</label>
    </ligand>
</feature>
<dbReference type="Proteomes" id="UP000788993">
    <property type="component" value="Unassembled WGS sequence"/>
</dbReference>
<dbReference type="PANTHER" id="PTHR13799:SF13">
    <property type="entry name" value="NIF3-LIKE PROTEIN 1"/>
    <property type="match status" value="1"/>
</dbReference>
<feature type="binding site" evidence="2">
    <location>
        <position position="73"/>
    </location>
    <ligand>
        <name>a divalent metal cation</name>
        <dbReference type="ChEBI" id="CHEBI:60240"/>
        <label>1</label>
    </ligand>
</feature>
<organism evidence="3 4">
    <name type="scientific">Ogataea polymorpha</name>
    <dbReference type="NCBI Taxonomy" id="460523"/>
    <lineage>
        <taxon>Eukaryota</taxon>
        <taxon>Fungi</taxon>
        <taxon>Dikarya</taxon>
        <taxon>Ascomycota</taxon>
        <taxon>Saccharomycotina</taxon>
        <taxon>Pichiomycetes</taxon>
        <taxon>Pichiales</taxon>
        <taxon>Pichiaceae</taxon>
        <taxon>Ogataea</taxon>
    </lineage>
</organism>
<dbReference type="GO" id="GO:0046872">
    <property type="term" value="F:metal ion binding"/>
    <property type="evidence" value="ECO:0007669"/>
    <property type="project" value="UniProtKB-KW"/>
</dbReference>
<dbReference type="PANTHER" id="PTHR13799">
    <property type="entry name" value="NGG1 INTERACTING FACTOR 3"/>
    <property type="match status" value="1"/>
</dbReference>
<evidence type="ECO:0000313" key="4">
    <source>
        <dbReference type="Proteomes" id="UP000788993"/>
    </source>
</evidence>
<proteinExistence type="inferred from homology"/>
<dbReference type="NCBIfam" id="TIGR00486">
    <property type="entry name" value="YbgI_SA1388"/>
    <property type="match status" value="1"/>
</dbReference>
<evidence type="ECO:0008006" key="5">
    <source>
        <dbReference type="Google" id="ProtNLM"/>
    </source>
</evidence>
<accession>A0A9P8T2B6</accession>
<evidence type="ECO:0000256" key="1">
    <source>
        <dbReference type="ARBA" id="ARBA00006964"/>
    </source>
</evidence>
<sequence>MSCPARFQRVIAGIQKLYPIAYADSSWDNTGLLVDASGVNKSEKFHILLTVDLTQSVVEEAIRARSSLVLAYHPFIFRGLKSITPNDPQQSSLIKLIHHGISVYCPHTSVDAAKGGVNDWLALALGKIKEKAVIEKNPADEDVGMGRLVTLSSPASLNELVPRIKTHLGIHHLQLATKLDPDAASITTVAVCAGSGGSVFRNLDADLYLTGELSHHEALYFKEKGSSVIICNHSNTERGFLSVLREQLAREFDDPEIAIEISTTDEDPFIIV</sequence>
<reference evidence="3" key="1">
    <citation type="journal article" date="2021" name="Open Biol.">
        <title>Shared evolutionary footprints suggest mitochondrial oxidative damage underlies multiple complex I losses in fungi.</title>
        <authorList>
            <person name="Schikora-Tamarit M.A."/>
            <person name="Marcet-Houben M."/>
            <person name="Nosek J."/>
            <person name="Gabaldon T."/>
        </authorList>
    </citation>
    <scope>NUCLEOTIDE SEQUENCE</scope>
    <source>
        <strain evidence="3">NCAIM Y.01608</strain>
    </source>
</reference>
<dbReference type="AlphaFoldDB" id="A0A9P8T2B6"/>